<sequence length="162" mass="19267">MWDLTPDRLDAFQRVLRRKFDHYIDRIQYPALRIAGTKGIYNALRRRAAVQAALQRLLNTLRGRVRRHLANHCKFPDLATYDEFGSRMRDFFREFIIAFSDICRPTREEKVYDPIYGLWQTIVARMEAFCRRLSDDAIFPILGEDFPSRFSDATVLEYIRRG</sequence>
<comment type="caution">
    <text evidence="1">The sequence shown here is derived from an EMBL/GenBank/DDBJ whole genome shotgun (WGS) entry which is preliminary data.</text>
</comment>
<protein>
    <submittedName>
        <fullName evidence="1">Uncharacterized protein</fullName>
    </submittedName>
</protein>
<evidence type="ECO:0000313" key="1">
    <source>
        <dbReference type="EMBL" id="CAL8087445.1"/>
    </source>
</evidence>
<dbReference type="Proteomes" id="UP001642540">
    <property type="component" value="Unassembled WGS sequence"/>
</dbReference>
<accession>A0ABP1Q330</accession>
<gene>
    <name evidence="1" type="ORF">ODALV1_LOCUS6743</name>
</gene>
<proteinExistence type="predicted"/>
<evidence type="ECO:0000313" key="2">
    <source>
        <dbReference type="Proteomes" id="UP001642540"/>
    </source>
</evidence>
<dbReference type="EMBL" id="CAXLJM020000020">
    <property type="protein sequence ID" value="CAL8087445.1"/>
    <property type="molecule type" value="Genomic_DNA"/>
</dbReference>
<keyword evidence="2" id="KW-1185">Reference proteome</keyword>
<organism evidence="1 2">
    <name type="scientific">Orchesella dallaii</name>
    <dbReference type="NCBI Taxonomy" id="48710"/>
    <lineage>
        <taxon>Eukaryota</taxon>
        <taxon>Metazoa</taxon>
        <taxon>Ecdysozoa</taxon>
        <taxon>Arthropoda</taxon>
        <taxon>Hexapoda</taxon>
        <taxon>Collembola</taxon>
        <taxon>Entomobryomorpha</taxon>
        <taxon>Entomobryoidea</taxon>
        <taxon>Orchesellidae</taxon>
        <taxon>Orchesellinae</taxon>
        <taxon>Orchesella</taxon>
    </lineage>
</organism>
<reference evidence="1 2" key="1">
    <citation type="submission" date="2024-08" db="EMBL/GenBank/DDBJ databases">
        <authorList>
            <person name="Cucini C."/>
            <person name="Frati F."/>
        </authorList>
    </citation>
    <scope>NUCLEOTIDE SEQUENCE [LARGE SCALE GENOMIC DNA]</scope>
</reference>
<name>A0ABP1Q330_9HEXA</name>